<sequence>MAQDICEGLWMKIILDDLKVKYKGSIKTKHIEIDKHFIKEKLDSELIVTTHVPTGLQVANVFTKELPATRF</sequence>
<keyword evidence="2" id="KW-1185">Reference proteome</keyword>
<comment type="caution">
    <text evidence="1">The sequence shown here is derived from an EMBL/GenBank/DDBJ whole genome shotgun (WGS) entry which is preliminary data.</text>
</comment>
<dbReference type="AlphaFoldDB" id="A0A371F676"/>
<reference evidence="1" key="1">
    <citation type="submission" date="2018-05" db="EMBL/GenBank/DDBJ databases">
        <title>Draft genome of Mucuna pruriens seed.</title>
        <authorList>
            <person name="Nnadi N.E."/>
            <person name="Vos R."/>
            <person name="Hasami M.H."/>
            <person name="Devisetty U.K."/>
            <person name="Aguiy J.C."/>
        </authorList>
    </citation>
    <scope>NUCLEOTIDE SEQUENCE [LARGE SCALE GENOMIC DNA]</scope>
    <source>
        <strain evidence="1">JCA_2017</strain>
    </source>
</reference>
<organism evidence="1 2">
    <name type="scientific">Mucuna pruriens</name>
    <name type="common">Velvet bean</name>
    <name type="synonym">Dolichos pruriens</name>
    <dbReference type="NCBI Taxonomy" id="157652"/>
    <lineage>
        <taxon>Eukaryota</taxon>
        <taxon>Viridiplantae</taxon>
        <taxon>Streptophyta</taxon>
        <taxon>Embryophyta</taxon>
        <taxon>Tracheophyta</taxon>
        <taxon>Spermatophyta</taxon>
        <taxon>Magnoliopsida</taxon>
        <taxon>eudicotyledons</taxon>
        <taxon>Gunneridae</taxon>
        <taxon>Pentapetalae</taxon>
        <taxon>rosids</taxon>
        <taxon>fabids</taxon>
        <taxon>Fabales</taxon>
        <taxon>Fabaceae</taxon>
        <taxon>Papilionoideae</taxon>
        <taxon>50 kb inversion clade</taxon>
        <taxon>NPAAA clade</taxon>
        <taxon>indigoferoid/millettioid clade</taxon>
        <taxon>Phaseoleae</taxon>
        <taxon>Mucuna</taxon>
    </lineage>
</organism>
<dbReference type="CDD" id="cd09272">
    <property type="entry name" value="RNase_HI_RT_Ty1"/>
    <property type="match status" value="1"/>
</dbReference>
<dbReference type="Proteomes" id="UP000257109">
    <property type="component" value="Unassembled WGS sequence"/>
</dbReference>
<gene>
    <name evidence="1" type="primary">GIP</name>
    <name evidence="1" type="ORF">CR513_46527</name>
</gene>
<proteinExistence type="predicted"/>
<name>A0A371F676_MUCPR</name>
<evidence type="ECO:0000313" key="2">
    <source>
        <dbReference type="Proteomes" id="UP000257109"/>
    </source>
</evidence>
<dbReference type="EMBL" id="QJKJ01010402">
    <property type="protein sequence ID" value="RDX73808.1"/>
    <property type="molecule type" value="Genomic_DNA"/>
</dbReference>
<evidence type="ECO:0000313" key="1">
    <source>
        <dbReference type="EMBL" id="RDX73808.1"/>
    </source>
</evidence>
<protein>
    <submittedName>
        <fullName evidence="1">Copia protein</fullName>
    </submittedName>
</protein>
<feature type="non-terminal residue" evidence="1">
    <location>
        <position position="1"/>
    </location>
</feature>
<accession>A0A371F676</accession>
<dbReference type="OrthoDB" id="414945at2759"/>